<keyword evidence="3" id="KW-1185">Reference proteome</keyword>
<reference evidence="2" key="1">
    <citation type="journal article" date="2021" name="Nat. Commun.">
        <title>Genetic determinants of endophytism in the Arabidopsis root mycobiome.</title>
        <authorList>
            <person name="Mesny F."/>
            <person name="Miyauchi S."/>
            <person name="Thiergart T."/>
            <person name="Pickel B."/>
            <person name="Atanasova L."/>
            <person name="Karlsson M."/>
            <person name="Huettel B."/>
            <person name="Barry K.W."/>
            <person name="Haridas S."/>
            <person name="Chen C."/>
            <person name="Bauer D."/>
            <person name="Andreopoulos W."/>
            <person name="Pangilinan J."/>
            <person name="LaButti K."/>
            <person name="Riley R."/>
            <person name="Lipzen A."/>
            <person name="Clum A."/>
            <person name="Drula E."/>
            <person name="Henrissat B."/>
            <person name="Kohler A."/>
            <person name="Grigoriev I.V."/>
            <person name="Martin F.M."/>
            <person name="Hacquard S."/>
        </authorList>
    </citation>
    <scope>NUCLEOTIDE SEQUENCE</scope>
    <source>
        <strain evidence="2">MPI-CAGE-AT-0147</strain>
    </source>
</reference>
<gene>
    <name evidence="2" type="ORF">EDB81DRAFT_898817</name>
</gene>
<proteinExistence type="predicted"/>
<dbReference type="InterPro" id="IPR052895">
    <property type="entry name" value="HetReg/Transcr_Mod"/>
</dbReference>
<dbReference type="Proteomes" id="UP000738349">
    <property type="component" value="Unassembled WGS sequence"/>
</dbReference>
<evidence type="ECO:0000313" key="2">
    <source>
        <dbReference type="EMBL" id="KAH7141615.1"/>
    </source>
</evidence>
<dbReference type="EMBL" id="JAGMUV010000010">
    <property type="protein sequence ID" value="KAH7141615.1"/>
    <property type="molecule type" value="Genomic_DNA"/>
</dbReference>
<protein>
    <submittedName>
        <fullName evidence="2">Heterokaryon incompatibility protein-domain-containing protein</fullName>
    </submittedName>
</protein>
<evidence type="ECO:0000313" key="3">
    <source>
        <dbReference type="Proteomes" id="UP000738349"/>
    </source>
</evidence>
<dbReference type="Pfam" id="PF06985">
    <property type="entry name" value="HET"/>
    <property type="match status" value="1"/>
</dbReference>
<name>A0A9P9ELB7_9HYPO</name>
<dbReference type="InterPro" id="IPR010730">
    <property type="entry name" value="HET"/>
</dbReference>
<comment type="caution">
    <text evidence="2">The sequence shown here is derived from an EMBL/GenBank/DDBJ whole genome shotgun (WGS) entry which is preliminary data.</text>
</comment>
<dbReference type="AlphaFoldDB" id="A0A9P9ELB7"/>
<feature type="domain" description="Heterokaryon incompatibility" evidence="1">
    <location>
        <begin position="48"/>
        <end position="133"/>
    </location>
</feature>
<evidence type="ECO:0000259" key="1">
    <source>
        <dbReference type="Pfam" id="PF06985"/>
    </source>
</evidence>
<dbReference type="OrthoDB" id="2157530at2759"/>
<dbReference type="PANTHER" id="PTHR24148">
    <property type="entry name" value="ANKYRIN REPEAT DOMAIN-CONTAINING PROTEIN 39 HOMOLOG-RELATED"/>
    <property type="match status" value="1"/>
</dbReference>
<sequence>MNPDKTGYIYQPLPKRDFFRYLVLHPGNKNDDLTCTLHISSLQRAPPFEAVSYFWGSDVKDQEITCDGERVHITTNLHSALLRVRKPAEPRSLWADSISINQNDLKERPHQVSLMAKIYASAQRALVCLGSDQGGCGSDALTDAPWFGRGWVVQEVGLAKQALILWGNAEFSWQALIRCYFWFIQRAAAGLRQFQLSDIHLEISKARYKHELRTLFLEARWFCLGLLKILEYARCLGMKGERDRLYAFIPLANSMEAPEKAIAWNPDYTKHCLDVYSDFAHRYVRSTEDVTILHYVQHTEESINNDRIASWVPRWNIDMFTQSIFHPTDPAVTPASEDQPALWKPSCRGSNTLAVRGVLFDRVRFSSQLLTRTEPVETIVSIWKIVTATAASLAYATSHTSLAFMSTLVIGSRWGEREAWESQRTAYIERLNGGPPNSALDSFHVQVQRFVQNRRFIVTERGYFGLAPLVAKPGDVCSIIFGAGTLLLLRKADHRGHYKVIGDM</sequence>
<dbReference type="PANTHER" id="PTHR24148:SF64">
    <property type="entry name" value="HETEROKARYON INCOMPATIBILITY DOMAIN-CONTAINING PROTEIN"/>
    <property type="match status" value="1"/>
</dbReference>
<organism evidence="2 3">
    <name type="scientific">Dactylonectria macrodidyma</name>
    <dbReference type="NCBI Taxonomy" id="307937"/>
    <lineage>
        <taxon>Eukaryota</taxon>
        <taxon>Fungi</taxon>
        <taxon>Dikarya</taxon>
        <taxon>Ascomycota</taxon>
        <taxon>Pezizomycotina</taxon>
        <taxon>Sordariomycetes</taxon>
        <taxon>Hypocreomycetidae</taxon>
        <taxon>Hypocreales</taxon>
        <taxon>Nectriaceae</taxon>
        <taxon>Dactylonectria</taxon>
    </lineage>
</organism>
<accession>A0A9P9ELB7</accession>